<evidence type="ECO:0000256" key="2">
    <source>
        <dbReference type="ARBA" id="ARBA00022448"/>
    </source>
</evidence>
<feature type="compositionally biased region" description="Low complexity" evidence="4">
    <location>
        <begin position="33"/>
        <end position="47"/>
    </location>
</feature>
<evidence type="ECO:0000256" key="1">
    <source>
        <dbReference type="ARBA" id="ARBA00006756"/>
    </source>
</evidence>
<name>A0A5J5AI87_9ASTE</name>
<comment type="similarity">
    <text evidence="1 3">Belongs to the EXO70 family.</text>
</comment>
<dbReference type="OrthoDB" id="1922221at2759"/>
<protein>
    <recommendedName>
        <fullName evidence="3">Exocyst subunit Exo70 family protein</fullName>
    </recommendedName>
</protein>
<dbReference type="Pfam" id="PF03081">
    <property type="entry name" value="Exo70_C"/>
    <property type="match status" value="1"/>
</dbReference>
<keyword evidence="3" id="KW-0268">Exocytosis</keyword>
<dbReference type="GO" id="GO:0006887">
    <property type="term" value="P:exocytosis"/>
    <property type="evidence" value="ECO:0007669"/>
    <property type="project" value="UniProtKB-KW"/>
</dbReference>
<evidence type="ECO:0000256" key="4">
    <source>
        <dbReference type="SAM" id="MobiDB-lite"/>
    </source>
</evidence>
<dbReference type="PANTHER" id="PTHR12542">
    <property type="entry name" value="EXOCYST COMPLEX PROTEIN EXO70"/>
    <property type="match status" value="1"/>
</dbReference>
<keyword evidence="2 3" id="KW-0813">Transport</keyword>
<evidence type="ECO:0000259" key="5">
    <source>
        <dbReference type="Pfam" id="PF03081"/>
    </source>
</evidence>
<proteinExistence type="inferred from homology"/>
<gene>
    <name evidence="6" type="ORF">F0562_005323</name>
</gene>
<dbReference type="Gene3D" id="1.20.1280.170">
    <property type="entry name" value="Exocyst complex component Exo70"/>
    <property type="match status" value="1"/>
</dbReference>
<feature type="region of interest" description="Disordered" evidence="4">
    <location>
        <begin position="33"/>
        <end position="52"/>
    </location>
</feature>
<organism evidence="6 7">
    <name type="scientific">Nyssa sinensis</name>
    <dbReference type="NCBI Taxonomy" id="561372"/>
    <lineage>
        <taxon>Eukaryota</taxon>
        <taxon>Viridiplantae</taxon>
        <taxon>Streptophyta</taxon>
        <taxon>Embryophyta</taxon>
        <taxon>Tracheophyta</taxon>
        <taxon>Spermatophyta</taxon>
        <taxon>Magnoliopsida</taxon>
        <taxon>eudicotyledons</taxon>
        <taxon>Gunneridae</taxon>
        <taxon>Pentapetalae</taxon>
        <taxon>asterids</taxon>
        <taxon>Cornales</taxon>
        <taxon>Nyssaceae</taxon>
        <taxon>Nyssa</taxon>
    </lineage>
</organism>
<dbReference type="GO" id="GO:0005546">
    <property type="term" value="F:phosphatidylinositol-4,5-bisphosphate binding"/>
    <property type="evidence" value="ECO:0007669"/>
    <property type="project" value="InterPro"/>
</dbReference>
<dbReference type="Proteomes" id="UP000325577">
    <property type="component" value="Linkage Group LG2"/>
</dbReference>
<evidence type="ECO:0000313" key="7">
    <source>
        <dbReference type="Proteomes" id="UP000325577"/>
    </source>
</evidence>
<dbReference type="InterPro" id="IPR016159">
    <property type="entry name" value="Cullin_repeat-like_dom_sf"/>
</dbReference>
<accession>A0A5J5AI87</accession>
<dbReference type="AlphaFoldDB" id="A0A5J5AI87"/>
<evidence type="ECO:0000313" key="6">
    <source>
        <dbReference type="EMBL" id="KAA8530743.1"/>
    </source>
</evidence>
<reference evidence="6 7" key="1">
    <citation type="submission" date="2019-09" db="EMBL/GenBank/DDBJ databases">
        <title>A chromosome-level genome assembly of the Chinese tupelo Nyssa sinensis.</title>
        <authorList>
            <person name="Yang X."/>
            <person name="Kang M."/>
            <person name="Yang Y."/>
            <person name="Xiong H."/>
            <person name="Wang M."/>
            <person name="Zhang Z."/>
            <person name="Wang Z."/>
            <person name="Wu H."/>
            <person name="Ma T."/>
            <person name="Liu J."/>
            <person name="Xi Z."/>
        </authorList>
    </citation>
    <scope>NUCLEOTIDE SEQUENCE [LARGE SCALE GENOMIC DNA]</scope>
    <source>
        <strain evidence="6">J267</strain>
        <tissue evidence="6">Leaf</tissue>
    </source>
</reference>
<evidence type="ECO:0000256" key="3">
    <source>
        <dbReference type="RuleBase" id="RU365026"/>
    </source>
</evidence>
<dbReference type="PANTHER" id="PTHR12542:SF7">
    <property type="entry name" value="EXOCYST SUBUNIT EXO70 FAMILY PROTEIN"/>
    <property type="match status" value="1"/>
</dbReference>
<comment type="function">
    <text evidence="3">Component of the exocyst complex.</text>
</comment>
<dbReference type="GO" id="GO:0000145">
    <property type="term" value="C:exocyst"/>
    <property type="evidence" value="ECO:0007669"/>
    <property type="project" value="InterPro"/>
</dbReference>
<dbReference type="SUPFAM" id="SSF74788">
    <property type="entry name" value="Cullin repeat-like"/>
    <property type="match status" value="1"/>
</dbReference>
<sequence length="544" mass="61265">METSVSHSEFSGSLLSRFNNVVIEATSVDLSSTTYSSSMSGSTGPSSFQTRPSILGRGFSNNFRRSAGVGEFNSNNFQTGQAVKEFQIPVRAATISDDQGRCKANEIQFDDQRIRGGSNGIPTMEDVDNSELAITFYNQGHSKTNDEIRLESQLKVTLSRVEGMSQSSITGSNWRPDFNLLDEDYICSYGALPKETIYELRSIAETMKSTGQLFQCVAIYARVRKSFLDTSFRRLGIEKLSIEEVRVLEWVVLEAKIKRWIKAAKICIRILFLSERKQSEQIFGSLESSMDDACFAETVRDAATQLFDIAEALNVSYVFQSQSVEIIRISESIQIVAAQILSRLAETARVILPDFENSVFHELSPPPVPGETIHTLTKYVMDYVSLILDKKEILTNLITIKPSTFMIIPDVVYMELEGRTPLALHLIRIIVILRFNLECKSKRYVEASLAHLFIMNNVDYIVSQMEGSPKLQEMVGDDYIKKLAEDVQKAASSYQKLTLDRILYCLRDDGLQGNWWGLVSGVSKSALKESFKTFNSMFEEIHHT</sequence>
<keyword evidence="7" id="KW-1185">Reference proteome</keyword>
<dbReference type="InterPro" id="IPR004140">
    <property type="entry name" value="Exo70"/>
</dbReference>
<dbReference type="InterPro" id="IPR046364">
    <property type="entry name" value="Exo70_C"/>
</dbReference>
<dbReference type="EMBL" id="CM018043">
    <property type="protein sequence ID" value="KAA8530743.1"/>
    <property type="molecule type" value="Genomic_DNA"/>
</dbReference>
<dbReference type="GO" id="GO:0015031">
    <property type="term" value="P:protein transport"/>
    <property type="evidence" value="ECO:0007669"/>
    <property type="project" value="UniProtKB-KW"/>
</dbReference>
<keyword evidence="3" id="KW-0653">Protein transport</keyword>
<feature type="domain" description="Exocyst complex subunit Exo70 C-terminal" evidence="5">
    <location>
        <begin position="258"/>
        <end position="543"/>
    </location>
</feature>